<evidence type="ECO:0000259" key="1">
    <source>
        <dbReference type="SMART" id="SM00914"/>
    </source>
</evidence>
<gene>
    <name evidence="2" type="ORF">GW534_02060</name>
</gene>
<dbReference type="Pfam" id="PF08858">
    <property type="entry name" value="IDEAL"/>
    <property type="match status" value="1"/>
</dbReference>
<evidence type="ECO:0000313" key="2">
    <source>
        <dbReference type="EMBL" id="NCU16560.1"/>
    </source>
</evidence>
<dbReference type="Gene3D" id="4.10.810.10">
    <property type="entry name" value="Virus Scaffolding Protein, Chain A"/>
    <property type="match status" value="1"/>
</dbReference>
<dbReference type="InterPro" id="IPR014957">
    <property type="entry name" value="IDEAL_dom"/>
</dbReference>
<dbReference type="Proteomes" id="UP000743899">
    <property type="component" value="Unassembled WGS sequence"/>
</dbReference>
<dbReference type="SMART" id="SM00914">
    <property type="entry name" value="IDEAL"/>
    <property type="match status" value="1"/>
</dbReference>
<sequence length="77" mass="9081">MKKDNSYAELTKAYARANKQEKFVQSIYIDLLIQEALLMEKRKKLKDEIDQAIDQNDKESFMDLSQKLNEVEQQLNA</sequence>
<accession>A0ABX0A2N4</accession>
<feature type="domain" description="IDEAL" evidence="1">
    <location>
        <begin position="32"/>
        <end position="68"/>
    </location>
</feature>
<name>A0ABX0A2N4_9BACI</name>
<organism evidence="2 3">
    <name type="scientific">Pallidibacillus pasinlerensis</name>
    <dbReference type="NCBI Taxonomy" id="2703818"/>
    <lineage>
        <taxon>Bacteria</taxon>
        <taxon>Bacillati</taxon>
        <taxon>Bacillota</taxon>
        <taxon>Bacilli</taxon>
        <taxon>Bacillales</taxon>
        <taxon>Bacillaceae</taxon>
        <taxon>Pallidibacillus</taxon>
    </lineage>
</organism>
<dbReference type="EMBL" id="JAACYS010000005">
    <property type="protein sequence ID" value="NCU16560.1"/>
    <property type="molecule type" value="Genomic_DNA"/>
</dbReference>
<comment type="caution">
    <text evidence="2">The sequence shown here is derived from an EMBL/GenBank/DDBJ whole genome shotgun (WGS) entry which is preliminary data.</text>
</comment>
<evidence type="ECO:0000313" key="3">
    <source>
        <dbReference type="Proteomes" id="UP000743899"/>
    </source>
</evidence>
<dbReference type="RefSeq" id="WP_161919398.1">
    <property type="nucleotide sequence ID" value="NZ_JAACYS010000005.1"/>
</dbReference>
<keyword evidence="3" id="KW-1185">Reference proteome</keyword>
<protein>
    <submittedName>
        <fullName evidence="2">IDEAL domain-containing protein</fullName>
    </submittedName>
</protein>
<proteinExistence type="predicted"/>
<reference evidence="2 3" key="1">
    <citation type="submission" date="2020-01" db="EMBL/GenBank/DDBJ databases">
        <title>A novel Bacillus sp. from Pasinler.</title>
        <authorList>
            <person name="Adiguzel A."/>
            <person name="Ay H."/>
            <person name="Baltaci M.O."/>
        </authorList>
    </citation>
    <scope>NUCLEOTIDE SEQUENCE [LARGE SCALE GENOMIC DNA]</scope>
    <source>
        <strain evidence="2 3">P1</strain>
    </source>
</reference>
<dbReference type="InterPro" id="IPR027393">
    <property type="entry name" value="Virus_scaffolding_prot_C"/>
</dbReference>